<dbReference type="InterPro" id="IPR034660">
    <property type="entry name" value="DinB/YfiT-like"/>
</dbReference>
<evidence type="ECO:0000313" key="1">
    <source>
        <dbReference type="EMBL" id="GAA3690962.1"/>
    </source>
</evidence>
<organism evidence="1 2">
    <name type="scientific">Microlunatus aurantiacus</name>
    <dbReference type="NCBI Taxonomy" id="446786"/>
    <lineage>
        <taxon>Bacteria</taxon>
        <taxon>Bacillati</taxon>
        <taxon>Actinomycetota</taxon>
        <taxon>Actinomycetes</taxon>
        <taxon>Propionibacteriales</taxon>
        <taxon>Propionibacteriaceae</taxon>
        <taxon>Microlunatus</taxon>
    </lineage>
</organism>
<dbReference type="Proteomes" id="UP001500051">
    <property type="component" value="Unassembled WGS sequence"/>
</dbReference>
<proteinExistence type="predicted"/>
<dbReference type="EMBL" id="BAAAYX010000002">
    <property type="protein sequence ID" value="GAA3690962.1"/>
    <property type="molecule type" value="Genomic_DNA"/>
</dbReference>
<dbReference type="InterPro" id="IPR017517">
    <property type="entry name" value="Maleyloyr_isom"/>
</dbReference>
<reference evidence="2" key="1">
    <citation type="journal article" date="2019" name="Int. J. Syst. Evol. Microbiol.">
        <title>The Global Catalogue of Microorganisms (GCM) 10K type strain sequencing project: providing services to taxonomists for standard genome sequencing and annotation.</title>
        <authorList>
            <consortium name="The Broad Institute Genomics Platform"/>
            <consortium name="The Broad Institute Genome Sequencing Center for Infectious Disease"/>
            <person name="Wu L."/>
            <person name="Ma J."/>
        </authorList>
    </citation>
    <scope>NUCLEOTIDE SEQUENCE [LARGE SCALE GENOMIC DNA]</scope>
    <source>
        <strain evidence="2">JCM 16548</strain>
    </source>
</reference>
<dbReference type="InterPro" id="IPR017520">
    <property type="entry name" value="CHP03086"/>
</dbReference>
<evidence type="ECO:0000313" key="2">
    <source>
        <dbReference type="Proteomes" id="UP001500051"/>
    </source>
</evidence>
<comment type="caution">
    <text evidence="1">The sequence shown here is derived from an EMBL/GenBank/DDBJ whole genome shotgun (WGS) entry which is preliminary data.</text>
</comment>
<accession>A0ABP7CHY8</accession>
<dbReference type="NCBIfam" id="TIGR03086">
    <property type="entry name" value="TIGR03086 family metal-binding protein"/>
    <property type="match status" value="1"/>
</dbReference>
<gene>
    <name evidence="1" type="ORF">GCM10022204_02490</name>
</gene>
<protein>
    <submittedName>
        <fullName evidence="1">Maleylpyruvate isomerase family mycothiol-dependent enzyme</fullName>
    </submittedName>
</protein>
<name>A0ABP7CHY8_9ACTN</name>
<dbReference type="RefSeq" id="WP_344810446.1">
    <property type="nucleotide sequence ID" value="NZ_BAAAYX010000002.1"/>
</dbReference>
<dbReference type="SUPFAM" id="SSF109854">
    <property type="entry name" value="DinB/YfiT-like putative metalloenzymes"/>
    <property type="match status" value="1"/>
</dbReference>
<sequence>MTPAERHAWLAGTFTERVDGVSDWEVPAPVPGWTARDVVAHLVDWLPGFLSGGGITLTSDGPPVSDDPAAAWRAHAAAVQGLLEGPDADRPFDHPMVGGHRLAAAIDQFYSTDVFLHTWDLARASGQDDTLDPTLAGELLAGMQPIDAMLRSSGQYGPQVPVPADEPVTDRLMGFIGRDPAWRPPA</sequence>
<keyword evidence="1" id="KW-0413">Isomerase</keyword>
<keyword evidence="2" id="KW-1185">Reference proteome</keyword>
<dbReference type="NCBIfam" id="TIGR03083">
    <property type="entry name" value="maleylpyruvate isomerase family mycothiol-dependent enzyme"/>
    <property type="match status" value="1"/>
</dbReference>
<dbReference type="GO" id="GO:0016853">
    <property type="term" value="F:isomerase activity"/>
    <property type="evidence" value="ECO:0007669"/>
    <property type="project" value="UniProtKB-KW"/>
</dbReference>